<dbReference type="STRING" id="1450535.A0A317VQR1"/>
<keyword evidence="2" id="KW-0489">Methyltransferase</keyword>
<keyword evidence="2" id="KW-0808">Transferase</keyword>
<dbReference type="Gene3D" id="3.40.50.150">
    <property type="entry name" value="Vaccinia Virus protein VP39"/>
    <property type="match status" value="1"/>
</dbReference>
<evidence type="ECO:0000313" key="3">
    <source>
        <dbReference type="Proteomes" id="UP000246702"/>
    </source>
</evidence>
<protein>
    <submittedName>
        <fullName evidence="2">S-adenosyl-L-methionine-dependent methyltransferase</fullName>
    </submittedName>
</protein>
<dbReference type="InterPro" id="IPR029063">
    <property type="entry name" value="SAM-dependent_MTases_sf"/>
</dbReference>
<dbReference type="SUPFAM" id="SSF53335">
    <property type="entry name" value="S-adenosyl-L-methionine-dependent methyltransferases"/>
    <property type="match status" value="1"/>
</dbReference>
<dbReference type="AlphaFoldDB" id="A0A317VQR1"/>
<dbReference type="InterPro" id="IPR041698">
    <property type="entry name" value="Methyltransf_25"/>
</dbReference>
<dbReference type="CDD" id="cd02440">
    <property type="entry name" value="AdoMet_MTases"/>
    <property type="match status" value="1"/>
</dbReference>
<dbReference type="GeneID" id="37117340"/>
<keyword evidence="3" id="KW-1185">Reference proteome</keyword>
<dbReference type="GO" id="GO:0032259">
    <property type="term" value="P:methylation"/>
    <property type="evidence" value="ECO:0007669"/>
    <property type="project" value="UniProtKB-KW"/>
</dbReference>
<organism evidence="2 3">
    <name type="scientific">Aspergillus sclerotioniger CBS 115572</name>
    <dbReference type="NCBI Taxonomy" id="1450535"/>
    <lineage>
        <taxon>Eukaryota</taxon>
        <taxon>Fungi</taxon>
        <taxon>Dikarya</taxon>
        <taxon>Ascomycota</taxon>
        <taxon>Pezizomycotina</taxon>
        <taxon>Eurotiomycetes</taxon>
        <taxon>Eurotiomycetidae</taxon>
        <taxon>Eurotiales</taxon>
        <taxon>Aspergillaceae</taxon>
        <taxon>Aspergillus</taxon>
        <taxon>Aspergillus subgen. Circumdati</taxon>
    </lineage>
</organism>
<comment type="caution">
    <text evidence="2">The sequence shown here is derived from an EMBL/GenBank/DDBJ whole genome shotgun (WGS) entry which is preliminary data.</text>
</comment>
<reference evidence="2 3" key="1">
    <citation type="submission" date="2016-12" db="EMBL/GenBank/DDBJ databases">
        <title>The genomes of Aspergillus section Nigri reveals drivers in fungal speciation.</title>
        <authorList>
            <consortium name="DOE Joint Genome Institute"/>
            <person name="Vesth T.C."/>
            <person name="Nybo J."/>
            <person name="Theobald S."/>
            <person name="Brandl J."/>
            <person name="Frisvad J.C."/>
            <person name="Nielsen K.F."/>
            <person name="Lyhne E.K."/>
            <person name="Kogle M.E."/>
            <person name="Kuo A."/>
            <person name="Riley R."/>
            <person name="Clum A."/>
            <person name="Nolan M."/>
            <person name="Lipzen A."/>
            <person name="Salamov A."/>
            <person name="Henrissat B."/>
            <person name="Wiebenga A."/>
            <person name="De Vries R.P."/>
            <person name="Grigoriev I.V."/>
            <person name="Mortensen U.H."/>
            <person name="Andersen M.R."/>
            <person name="Baker S.E."/>
        </authorList>
    </citation>
    <scope>NUCLEOTIDE SEQUENCE [LARGE SCALE GENOMIC DNA]</scope>
    <source>
        <strain evidence="2 3">CBS 115572</strain>
    </source>
</reference>
<proteinExistence type="predicted"/>
<evidence type="ECO:0000313" key="2">
    <source>
        <dbReference type="EMBL" id="PWY75248.1"/>
    </source>
</evidence>
<dbReference type="PANTHER" id="PTHR43591">
    <property type="entry name" value="METHYLTRANSFERASE"/>
    <property type="match status" value="1"/>
</dbReference>
<dbReference type="RefSeq" id="XP_025463875.1">
    <property type="nucleotide sequence ID" value="XM_025615197.1"/>
</dbReference>
<name>A0A317VQR1_9EURO</name>
<evidence type="ECO:0000259" key="1">
    <source>
        <dbReference type="Pfam" id="PF13649"/>
    </source>
</evidence>
<dbReference type="EMBL" id="MSFK01000029">
    <property type="protein sequence ID" value="PWY75248.1"/>
    <property type="molecule type" value="Genomic_DNA"/>
</dbReference>
<dbReference type="OrthoDB" id="417697at2759"/>
<dbReference type="GO" id="GO:0008168">
    <property type="term" value="F:methyltransferase activity"/>
    <property type="evidence" value="ECO:0007669"/>
    <property type="project" value="UniProtKB-KW"/>
</dbReference>
<dbReference type="PANTHER" id="PTHR43591:SF96">
    <property type="entry name" value="PUTATIVE-RELATED"/>
    <property type="match status" value="1"/>
</dbReference>
<dbReference type="Proteomes" id="UP000246702">
    <property type="component" value="Unassembled WGS sequence"/>
</dbReference>
<sequence length="291" mass="32458">MVPSPSEFDFHIADSLGYSLDHGSAAAFRLNGLFYFWKETFGFNIHPTIAKALQSPSPRIADVATGTAIWLLDLARELPNATLDGLDMTLEKAPAAEWLPANITLREWNMNDEVHADLVGKFDVVHLRLLFIVVENGDPSPTIRKVTRLLKPGGWIQWDELSLVGRQIVTARPGLKTKALESLGWFWEANGRQDWVEQLPDSFEKEGLTKTQITHYRPLQEYFRAEGEVFIMTCEETARTLASKGEVEAARKLFQLVHQGSLETSAGAAHTAIKVVCIGQKPVETVHRAAL</sequence>
<accession>A0A317VQR1</accession>
<gene>
    <name evidence="2" type="ORF">BO94DRAFT_577974</name>
</gene>
<dbReference type="Pfam" id="PF13649">
    <property type="entry name" value="Methyltransf_25"/>
    <property type="match status" value="1"/>
</dbReference>
<feature type="domain" description="Methyltransferase" evidence="1">
    <location>
        <begin position="60"/>
        <end position="154"/>
    </location>
</feature>